<name>A0ABD1JV52_9TELE</name>
<evidence type="ECO:0000256" key="9">
    <source>
        <dbReference type="ARBA" id="ARBA00052587"/>
    </source>
</evidence>
<keyword evidence="6" id="KW-0408">Iron</keyword>
<evidence type="ECO:0000256" key="1">
    <source>
        <dbReference type="ARBA" id="ARBA00001966"/>
    </source>
</evidence>
<evidence type="ECO:0000256" key="15">
    <source>
        <dbReference type="SAM" id="Phobius"/>
    </source>
</evidence>
<dbReference type="InterPro" id="IPR020612">
    <property type="entry name" value="Methylthiotransferase_CS"/>
</dbReference>
<reference evidence="19 20" key="1">
    <citation type="submission" date="2024-09" db="EMBL/GenBank/DDBJ databases">
        <title>A chromosome-level genome assembly of Gray's grenadier anchovy, Coilia grayii.</title>
        <authorList>
            <person name="Fu Z."/>
        </authorList>
    </citation>
    <scope>NUCLEOTIDE SEQUENCE [LARGE SCALE GENOMIC DNA]</scope>
    <source>
        <strain evidence="19">G4</strain>
        <tissue evidence="19">Muscle</tissue>
    </source>
</reference>
<dbReference type="InterPro" id="IPR005839">
    <property type="entry name" value="Methylthiotransferase"/>
</dbReference>
<evidence type="ECO:0000259" key="16">
    <source>
        <dbReference type="PROSITE" id="PS50926"/>
    </source>
</evidence>
<evidence type="ECO:0000256" key="6">
    <source>
        <dbReference type="ARBA" id="ARBA00023004"/>
    </source>
</evidence>
<keyword evidence="4" id="KW-0949">S-adenosyl-L-methionine</keyword>
<dbReference type="FunFam" id="3.40.50.12160:FF:000003">
    <property type="entry name" value="CDK5 regulatory subunit-associated protein 1"/>
    <property type="match status" value="1"/>
</dbReference>
<evidence type="ECO:0000256" key="10">
    <source>
        <dbReference type="ARBA" id="ARBA00068865"/>
    </source>
</evidence>
<dbReference type="GO" id="GO:0035597">
    <property type="term" value="F:tRNA-2-methylthio-N(6)-dimethylallyladenosine(37) synthase activity"/>
    <property type="evidence" value="ECO:0007669"/>
    <property type="project" value="UniProtKB-EC"/>
</dbReference>
<dbReference type="PROSITE" id="PS50926">
    <property type="entry name" value="TRAM"/>
    <property type="match status" value="1"/>
</dbReference>
<dbReference type="PROSITE" id="PS51257">
    <property type="entry name" value="PROKAR_LIPOPROTEIN"/>
    <property type="match status" value="1"/>
</dbReference>
<evidence type="ECO:0000256" key="14">
    <source>
        <dbReference type="ARBA" id="ARBA00081908"/>
    </source>
</evidence>
<dbReference type="SUPFAM" id="SSF102114">
    <property type="entry name" value="Radical SAM enzymes"/>
    <property type="match status" value="1"/>
</dbReference>
<dbReference type="FunFam" id="3.80.30.20:FF:000003">
    <property type="entry name" value="CDK5 regulatory subunit-associated protein 1"/>
    <property type="match status" value="1"/>
</dbReference>
<dbReference type="PROSITE" id="PS51449">
    <property type="entry name" value="MTTASE_N"/>
    <property type="match status" value="1"/>
</dbReference>
<evidence type="ECO:0000259" key="18">
    <source>
        <dbReference type="PROSITE" id="PS51918"/>
    </source>
</evidence>
<dbReference type="InterPro" id="IPR013848">
    <property type="entry name" value="Methylthiotransferase_N"/>
</dbReference>
<dbReference type="GO" id="GO:0046872">
    <property type="term" value="F:metal ion binding"/>
    <property type="evidence" value="ECO:0007669"/>
    <property type="project" value="UniProtKB-KW"/>
</dbReference>
<dbReference type="SFLD" id="SFLDS00029">
    <property type="entry name" value="Radical_SAM"/>
    <property type="match status" value="1"/>
</dbReference>
<dbReference type="InterPro" id="IPR023404">
    <property type="entry name" value="rSAM_horseshoe"/>
</dbReference>
<dbReference type="InterPro" id="IPR038135">
    <property type="entry name" value="Methylthiotransferase_N_sf"/>
</dbReference>
<dbReference type="SFLD" id="SFLDG01061">
    <property type="entry name" value="methylthiotransferase"/>
    <property type="match status" value="1"/>
</dbReference>
<dbReference type="Gene3D" id="3.40.50.12160">
    <property type="entry name" value="Methylthiotransferase, N-terminal domain"/>
    <property type="match status" value="1"/>
</dbReference>
<evidence type="ECO:0000256" key="12">
    <source>
        <dbReference type="ARBA" id="ARBA00078237"/>
    </source>
</evidence>
<evidence type="ECO:0000256" key="13">
    <source>
        <dbReference type="ARBA" id="ARBA00078249"/>
    </source>
</evidence>
<dbReference type="InterPro" id="IPR007197">
    <property type="entry name" value="rSAM"/>
</dbReference>
<dbReference type="Pfam" id="PF01938">
    <property type="entry name" value="TRAM"/>
    <property type="match status" value="1"/>
</dbReference>
<evidence type="ECO:0000256" key="5">
    <source>
        <dbReference type="ARBA" id="ARBA00022723"/>
    </source>
</evidence>
<proteinExistence type="inferred from homology"/>
<evidence type="ECO:0000256" key="8">
    <source>
        <dbReference type="ARBA" id="ARBA00033765"/>
    </source>
</evidence>
<feature type="domain" description="MTTase N-terminal" evidence="17">
    <location>
        <begin position="50"/>
        <end position="122"/>
    </location>
</feature>
<comment type="cofactor">
    <cofactor evidence="1">
        <name>[4Fe-4S] cluster</name>
        <dbReference type="ChEBI" id="CHEBI:49883"/>
    </cofactor>
</comment>
<evidence type="ECO:0000259" key="17">
    <source>
        <dbReference type="PROSITE" id="PS51449"/>
    </source>
</evidence>
<dbReference type="Pfam" id="PF04055">
    <property type="entry name" value="Radical_SAM"/>
    <property type="match status" value="1"/>
</dbReference>
<feature type="domain" description="Radical SAM core" evidence="18">
    <location>
        <begin position="145"/>
        <end position="399"/>
    </location>
</feature>
<dbReference type="EMBL" id="JBHFQA010000011">
    <property type="protein sequence ID" value="KAL2090773.1"/>
    <property type="molecule type" value="Genomic_DNA"/>
</dbReference>
<dbReference type="Gene3D" id="3.80.30.20">
    <property type="entry name" value="tm_1862 like domain"/>
    <property type="match status" value="1"/>
</dbReference>
<protein>
    <recommendedName>
        <fullName evidence="10">Mitochondrial tRNA methylthiotransferase CDK5RAP1</fullName>
        <ecNumber evidence="8">2.8.4.3</ecNumber>
    </recommendedName>
    <alternativeName>
        <fullName evidence="14">CDK5 activator-binding protein C42</fullName>
    </alternativeName>
    <alternativeName>
        <fullName evidence="12">CDK5 regulatory subunit-associated protein 1</fullName>
    </alternativeName>
    <alternativeName>
        <fullName evidence="13">mt-tRNA-2-methylthio-N6-dimethylallyladenosine synthase</fullName>
    </alternativeName>
    <alternativeName>
        <fullName evidence="11">mt-tRNA-N6-(dimethylallyl)adenosine(37) methylthiotransferase</fullName>
    </alternativeName>
</protein>
<keyword evidence="7" id="KW-0411">Iron-sulfur</keyword>
<evidence type="ECO:0000256" key="11">
    <source>
        <dbReference type="ARBA" id="ARBA00077166"/>
    </source>
</evidence>
<feature type="transmembrane region" description="Helical" evidence="15">
    <location>
        <begin position="21"/>
        <end position="49"/>
    </location>
</feature>
<evidence type="ECO:0000313" key="20">
    <source>
        <dbReference type="Proteomes" id="UP001591681"/>
    </source>
</evidence>
<gene>
    <name evidence="19" type="ORF">ACEWY4_013036</name>
</gene>
<keyword evidence="20" id="KW-1185">Reference proteome</keyword>
<evidence type="ECO:0000256" key="2">
    <source>
        <dbReference type="ARBA" id="ARBA00009815"/>
    </source>
</evidence>
<comment type="caution">
    <text evidence="19">The sequence shown here is derived from an EMBL/GenBank/DDBJ whole genome shotgun (WGS) entry which is preliminary data.</text>
</comment>
<evidence type="ECO:0000256" key="7">
    <source>
        <dbReference type="ARBA" id="ARBA00023014"/>
    </source>
</evidence>
<comment type="similarity">
    <text evidence="2">Belongs to the methylthiotransferase family. MiaB subfamily.</text>
</comment>
<dbReference type="EC" id="2.8.4.3" evidence="8"/>
<organism evidence="19 20">
    <name type="scientific">Coilia grayii</name>
    <name type="common">Gray's grenadier anchovy</name>
    <dbReference type="NCBI Taxonomy" id="363190"/>
    <lineage>
        <taxon>Eukaryota</taxon>
        <taxon>Metazoa</taxon>
        <taxon>Chordata</taxon>
        <taxon>Craniata</taxon>
        <taxon>Vertebrata</taxon>
        <taxon>Euteleostomi</taxon>
        <taxon>Actinopterygii</taxon>
        <taxon>Neopterygii</taxon>
        <taxon>Teleostei</taxon>
        <taxon>Clupei</taxon>
        <taxon>Clupeiformes</taxon>
        <taxon>Clupeoidei</taxon>
        <taxon>Engraulidae</taxon>
        <taxon>Coilinae</taxon>
        <taxon>Coilia</taxon>
    </lineage>
</organism>
<feature type="domain" description="TRAM" evidence="16">
    <location>
        <begin position="402"/>
        <end position="477"/>
    </location>
</feature>
<keyword evidence="5" id="KW-0479">Metal-binding</keyword>
<dbReference type="GO" id="GO:0051246">
    <property type="term" value="P:regulation of protein metabolic process"/>
    <property type="evidence" value="ECO:0007669"/>
    <property type="project" value="UniProtKB-ARBA"/>
</dbReference>
<dbReference type="NCBIfam" id="TIGR00089">
    <property type="entry name" value="MiaB/RimO family radical SAM methylthiotransferase"/>
    <property type="match status" value="1"/>
</dbReference>
<dbReference type="SMART" id="SM00729">
    <property type="entry name" value="Elp3"/>
    <property type="match status" value="1"/>
</dbReference>
<dbReference type="PROSITE" id="PS51918">
    <property type="entry name" value="RADICAL_SAM"/>
    <property type="match status" value="1"/>
</dbReference>
<evidence type="ECO:0000313" key="19">
    <source>
        <dbReference type="EMBL" id="KAL2090773.1"/>
    </source>
</evidence>
<sequence length="517" mass="58062">MFSQVKSQIILLTLSNFSPSYAFRHAFCSILGLSCLLLVMFGLCVLPVYREKAEQTVWNRLKQLTALKKRRLKAQGPMKIGLLGCMAERLKSKLLEREKLLDVIAGPDAYRDLPRLLALARGGQQASNVLLSLEETYADVMPVHRTQGHSAFVSIMRGCDNMCSYCIVPFTRGRERSRPVASILEEVRLLSEQGVREVTLLGQNVNSYRDMSEQVFYGSEPTQLSRGFSTVYRTRQGGLRFADLLDQVSLIDPNMRIRFTSPHPKDFPDEVLHLIQERHNICKQIHLPAQSGSSRVLQAMRRGYTREAYLELVENVRSIIPGVSLSSDFIVGFCGETEEDHQESLSLLRAVRYNIGFLFAYSMRKKTHAYHRLQDDVPAEVKQRRLQELIAAFREEACRVNSSLLGSTQLVLVEGESKRSSEELSGRSDGNVKVIFPKQEVPSLHQSSCTETISPGDYVLVKVTSANSQSMRGYPLCCTTLSETAAHSPDSLLSTLQQQQPSITEPPNDCSHILTTV</sequence>
<dbReference type="PANTHER" id="PTHR43020:SF2">
    <property type="entry name" value="MITOCHONDRIAL TRNA METHYLTHIOTRANSFERASE CDK5RAP1"/>
    <property type="match status" value="1"/>
</dbReference>
<keyword evidence="3" id="KW-0004">4Fe-4S</keyword>
<evidence type="ECO:0000256" key="4">
    <source>
        <dbReference type="ARBA" id="ARBA00022691"/>
    </source>
</evidence>
<dbReference type="PROSITE" id="PS01278">
    <property type="entry name" value="MTTASE_RADICAL"/>
    <property type="match status" value="1"/>
</dbReference>
<dbReference type="InterPro" id="IPR058240">
    <property type="entry name" value="rSAM_sf"/>
</dbReference>
<dbReference type="SFLD" id="SFLDG01082">
    <property type="entry name" value="B12-binding_domain_containing"/>
    <property type="match status" value="1"/>
</dbReference>
<keyword evidence="15" id="KW-1133">Transmembrane helix</keyword>
<dbReference type="Proteomes" id="UP001591681">
    <property type="component" value="Unassembled WGS sequence"/>
</dbReference>
<dbReference type="InterPro" id="IPR002792">
    <property type="entry name" value="TRAM_dom"/>
</dbReference>
<keyword evidence="15" id="KW-0812">Transmembrane</keyword>
<evidence type="ECO:0000256" key="3">
    <source>
        <dbReference type="ARBA" id="ARBA00022485"/>
    </source>
</evidence>
<dbReference type="PANTHER" id="PTHR43020">
    <property type="entry name" value="CDK5 REGULATORY SUBUNIT-ASSOCIATED PROTEIN 1"/>
    <property type="match status" value="1"/>
</dbReference>
<dbReference type="InterPro" id="IPR006638">
    <property type="entry name" value="Elp3/MiaA/NifB-like_rSAM"/>
</dbReference>
<dbReference type="AlphaFoldDB" id="A0ABD1JV52"/>
<comment type="catalytic activity">
    <reaction evidence="9">
        <text>N(6)-dimethylallyladenosine(37) in tRNA + (sulfur carrier)-SH + AH2 + 2 S-adenosyl-L-methionine = 2-methylsulfanyl-N(6)-dimethylallyladenosine(37) in tRNA + (sulfur carrier)-H + 5'-deoxyadenosine + L-methionine + A + S-adenosyl-L-homocysteine + 2 H(+)</text>
        <dbReference type="Rhea" id="RHEA:37067"/>
        <dbReference type="Rhea" id="RHEA-COMP:10375"/>
        <dbReference type="Rhea" id="RHEA-COMP:10376"/>
        <dbReference type="Rhea" id="RHEA-COMP:14737"/>
        <dbReference type="Rhea" id="RHEA-COMP:14739"/>
        <dbReference type="ChEBI" id="CHEBI:13193"/>
        <dbReference type="ChEBI" id="CHEBI:15378"/>
        <dbReference type="ChEBI" id="CHEBI:17319"/>
        <dbReference type="ChEBI" id="CHEBI:17499"/>
        <dbReference type="ChEBI" id="CHEBI:29917"/>
        <dbReference type="ChEBI" id="CHEBI:57844"/>
        <dbReference type="ChEBI" id="CHEBI:57856"/>
        <dbReference type="ChEBI" id="CHEBI:59789"/>
        <dbReference type="ChEBI" id="CHEBI:64428"/>
        <dbReference type="ChEBI" id="CHEBI:74415"/>
        <dbReference type="ChEBI" id="CHEBI:74417"/>
        <dbReference type="EC" id="2.8.4.3"/>
    </reaction>
    <physiologicalReaction direction="left-to-right" evidence="9">
        <dbReference type="Rhea" id="RHEA:37068"/>
    </physiologicalReaction>
</comment>
<accession>A0ABD1JV52</accession>
<dbReference type="SFLD" id="SFLDF00413">
    <property type="entry name" value="CDK5RAP1"/>
    <property type="match status" value="1"/>
</dbReference>
<keyword evidence="15" id="KW-0472">Membrane</keyword>
<dbReference type="GO" id="GO:0051539">
    <property type="term" value="F:4 iron, 4 sulfur cluster binding"/>
    <property type="evidence" value="ECO:0007669"/>
    <property type="project" value="UniProtKB-KW"/>
</dbReference>